<reference evidence="2" key="1">
    <citation type="submission" date="2024-07" db="EMBL/GenBank/DDBJ databases">
        <title>Two chromosome-level genome assemblies of Korean endemic species Abeliophyllum distichum and Forsythia ovata (Oleaceae).</title>
        <authorList>
            <person name="Jang H."/>
        </authorList>
    </citation>
    <scope>NUCLEOTIDE SEQUENCE [LARGE SCALE GENOMIC DNA]</scope>
</reference>
<dbReference type="EMBL" id="JBFOLJ010000011">
    <property type="protein sequence ID" value="KAL2496496.1"/>
    <property type="molecule type" value="Genomic_DNA"/>
</dbReference>
<dbReference type="Proteomes" id="UP001604277">
    <property type="component" value="Unassembled WGS sequence"/>
</dbReference>
<evidence type="ECO:0000313" key="2">
    <source>
        <dbReference type="Proteomes" id="UP001604277"/>
    </source>
</evidence>
<comment type="caution">
    <text evidence="1">The sequence shown here is derived from an EMBL/GenBank/DDBJ whole genome shotgun (WGS) entry which is preliminary data.</text>
</comment>
<keyword evidence="2" id="KW-1185">Reference proteome</keyword>
<accession>A0ABD1S732</accession>
<name>A0ABD1S732_9LAMI</name>
<sequence>MLMKSHRNWAIRDEPALNEQIPVNLHNILDYVIQVLKDIVSSMLMGVSFVPNEGEYHALFAGLECRGSPGYEHTQEAGELELSLFSKLVEEAGEQKVNENVDPYIEALDTYSNKALAEHYAHANGYVDFKAAFDTLGYEASYATTGDYCINAKTKIGFQTEEAAENKRKRPYDLLK</sequence>
<organism evidence="1 2">
    <name type="scientific">Forsythia ovata</name>
    <dbReference type="NCBI Taxonomy" id="205694"/>
    <lineage>
        <taxon>Eukaryota</taxon>
        <taxon>Viridiplantae</taxon>
        <taxon>Streptophyta</taxon>
        <taxon>Embryophyta</taxon>
        <taxon>Tracheophyta</taxon>
        <taxon>Spermatophyta</taxon>
        <taxon>Magnoliopsida</taxon>
        <taxon>eudicotyledons</taxon>
        <taxon>Gunneridae</taxon>
        <taxon>Pentapetalae</taxon>
        <taxon>asterids</taxon>
        <taxon>lamiids</taxon>
        <taxon>Lamiales</taxon>
        <taxon>Oleaceae</taxon>
        <taxon>Forsythieae</taxon>
        <taxon>Forsythia</taxon>
    </lineage>
</organism>
<gene>
    <name evidence="1" type="ORF">Fot_40253</name>
</gene>
<proteinExistence type="predicted"/>
<protein>
    <submittedName>
        <fullName evidence="1">Uncharacterized protein</fullName>
    </submittedName>
</protein>
<evidence type="ECO:0000313" key="1">
    <source>
        <dbReference type="EMBL" id="KAL2496496.1"/>
    </source>
</evidence>
<dbReference type="AlphaFoldDB" id="A0ABD1S732"/>